<protein>
    <recommendedName>
        <fullName evidence="1">PKD domain-containing protein</fullName>
    </recommendedName>
</protein>
<dbReference type="Pfam" id="PF18911">
    <property type="entry name" value="PKD_4"/>
    <property type="match status" value="1"/>
</dbReference>
<dbReference type="AlphaFoldDB" id="A0A8J3D0W7"/>
<dbReference type="InterPro" id="IPR013783">
    <property type="entry name" value="Ig-like_fold"/>
</dbReference>
<dbReference type="InterPro" id="IPR025667">
    <property type="entry name" value="SprB_repeat"/>
</dbReference>
<dbReference type="PROSITE" id="PS50093">
    <property type="entry name" value="PKD"/>
    <property type="match status" value="1"/>
</dbReference>
<dbReference type="SUPFAM" id="SSF49299">
    <property type="entry name" value="PKD domain"/>
    <property type="match status" value="1"/>
</dbReference>
<proteinExistence type="predicted"/>
<dbReference type="Gene3D" id="2.60.40.10">
    <property type="entry name" value="Immunoglobulins"/>
    <property type="match status" value="1"/>
</dbReference>
<gene>
    <name evidence="2" type="ORF">GCM10008106_30290</name>
</gene>
<reference evidence="2" key="1">
    <citation type="journal article" date="2014" name="Int. J. Syst. Evol. Microbiol.">
        <title>Complete genome sequence of Corynebacterium casei LMG S-19264T (=DSM 44701T), isolated from a smear-ripened cheese.</title>
        <authorList>
            <consortium name="US DOE Joint Genome Institute (JGI-PGF)"/>
            <person name="Walter F."/>
            <person name="Albersmeier A."/>
            <person name="Kalinowski J."/>
            <person name="Ruckert C."/>
        </authorList>
    </citation>
    <scope>NUCLEOTIDE SEQUENCE</scope>
    <source>
        <strain evidence="2">KCTC 23224</strain>
    </source>
</reference>
<dbReference type="EMBL" id="BMYF01000020">
    <property type="protein sequence ID" value="GHB47269.1"/>
    <property type="molecule type" value="Genomic_DNA"/>
</dbReference>
<evidence type="ECO:0000259" key="1">
    <source>
        <dbReference type="PROSITE" id="PS50093"/>
    </source>
</evidence>
<dbReference type="InterPro" id="IPR000601">
    <property type="entry name" value="PKD_dom"/>
</dbReference>
<dbReference type="SMART" id="SM00089">
    <property type="entry name" value="PKD"/>
    <property type="match status" value="1"/>
</dbReference>
<dbReference type="CDD" id="cd00146">
    <property type="entry name" value="PKD"/>
    <property type="match status" value="1"/>
</dbReference>
<evidence type="ECO:0000313" key="2">
    <source>
        <dbReference type="EMBL" id="GHB47269.1"/>
    </source>
</evidence>
<dbReference type="Proteomes" id="UP000642809">
    <property type="component" value="Unassembled WGS sequence"/>
</dbReference>
<organism evidence="2 3">
    <name type="scientific">Mongoliitalea lutea</name>
    <dbReference type="NCBI Taxonomy" id="849756"/>
    <lineage>
        <taxon>Bacteria</taxon>
        <taxon>Pseudomonadati</taxon>
        <taxon>Bacteroidota</taxon>
        <taxon>Cytophagia</taxon>
        <taxon>Cytophagales</taxon>
        <taxon>Cyclobacteriaceae</taxon>
        <taxon>Mongoliitalea</taxon>
    </lineage>
</organism>
<dbReference type="InterPro" id="IPR022409">
    <property type="entry name" value="PKD/Chitinase_dom"/>
</dbReference>
<accession>A0A8J3D0W7</accession>
<dbReference type="NCBIfam" id="TIGR04131">
    <property type="entry name" value="Bac_Flav_CTERM"/>
    <property type="match status" value="1"/>
</dbReference>
<reference evidence="2" key="2">
    <citation type="submission" date="2020-09" db="EMBL/GenBank/DDBJ databases">
        <authorList>
            <person name="Sun Q."/>
            <person name="Kim S."/>
        </authorList>
    </citation>
    <scope>NUCLEOTIDE SEQUENCE</scope>
    <source>
        <strain evidence="2">KCTC 23224</strain>
    </source>
</reference>
<feature type="domain" description="PKD" evidence="1">
    <location>
        <begin position="385"/>
        <end position="449"/>
    </location>
</feature>
<sequence>MDVKGGTPPYRFLWNNNETVQNRYNLFAGTYTVTITDNEGNFVRERIIIQPPFPFIVDLIERNDANCANGTVGSAKINVRFGRGEPYRVKWSHGLENSMEAKNLHPGSYQVSIYDIYNCEVTISFAINGDDEGINVREKVEQPSCDNGQMGAISLDVSGGKAPYTFLWSNGSTARELKQLEPGSYVVLVRDAAGCRYEKEFEINGGEILAIEPMSILDNLCAQSQDGAIEVTISGGKAPYQVLWSNGKNTPSIQNLEAGTYTIETTDAEGCTVSRSFEIKAPPTLEARIASTVEMNCETGNALGHAWVVIEGGVTPYTIHWFNDNSSNQEISFTQTEDLQVQITDANGCIVNARTKVELPYYGELGRVDFEYRKLEISSKDEVFVSEPLQFISLISNDFITWEWEFGDGTKSTEKDPIHIFTQAGKYQVTLRAYDIYGCVAEQVHAVLVVKAKEWITIPSAFTPNGDGLNDFFMPKAEGFANFEMSIFNNWGEELFASSRIESGWDGTHRGRLLPRGNYMYRISMTMLSGEVIHKSGSFTLIR</sequence>
<dbReference type="InterPro" id="IPR026341">
    <property type="entry name" value="T9SS_type_B"/>
</dbReference>
<dbReference type="Pfam" id="PF13573">
    <property type="entry name" value="SprB"/>
    <property type="match status" value="2"/>
</dbReference>
<dbReference type="Gene3D" id="2.60.40.740">
    <property type="match status" value="3"/>
</dbReference>
<keyword evidence="3" id="KW-1185">Reference proteome</keyword>
<dbReference type="InterPro" id="IPR035986">
    <property type="entry name" value="PKD_dom_sf"/>
</dbReference>
<evidence type="ECO:0000313" key="3">
    <source>
        <dbReference type="Proteomes" id="UP000642809"/>
    </source>
</evidence>
<name>A0A8J3D0W7_9BACT</name>
<comment type="caution">
    <text evidence="2">The sequence shown here is derived from an EMBL/GenBank/DDBJ whole genome shotgun (WGS) entry which is preliminary data.</text>
</comment>
<dbReference type="Pfam" id="PF13585">
    <property type="entry name" value="CHU_C"/>
    <property type="match status" value="1"/>
</dbReference>